<evidence type="ECO:0000313" key="2">
    <source>
        <dbReference type="Proteomes" id="UP000776276"/>
    </source>
</evidence>
<accession>A0ABS6BM88</accession>
<comment type="caution">
    <text evidence="1">The sequence shown here is derived from an EMBL/GenBank/DDBJ whole genome shotgun (WGS) entry which is preliminary data.</text>
</comment>
<dbReference type="Proteomes" id="UP000776276">
    <property type="component" value="Unassembled WGS sequence"/>
</dbReference>
<reference evidence="1 2" key="1">
    <citation type="submission" date="2021-06" db="EMBL/GenBank/DDBJ databases">
        <title>Sphingomonas sp. XMGL2, whole genome shotgun sequencing project.</title>
        <authorList>
            <person name="Zhao G."/>
            <person name="Shen L."/>
        </authorList>
    </citation>
    <scope>NUCLEOTIDE SEQUENCE [LARGE SCALE GENOMIC DNA]</scope>
    <source>
        <strain evidence="1 2">XMGL2</strain>
    </source>
</reference>
<proteinExistence type="predicted"/>
<protein>
    <recommendedName>
        <fullName evidence="3">ANTAR domain-containing protein</fullName>
    </recommendedName>
</protein>
<evidence type="ECO:0000313" key="1">
    <source>
        <dbReference type="EMBL" id="MBU3079426.1"/>
    </source>
</evidence>
<gene>
    <name evidence="1" type="ORF">KOF26_16335</name>
</gene>
<keyword evidence="2" id="KW-1185">Reference proteome</keyword>
<name>A0ABS6BM88_9SPHN</name>
<dbReference type="RefSeq" id="WP_216327613.1">
    <property type="nucleotide sequence ID" value="NZ_JAHKRT010000010.1"/>
</dbReference>
<sequence length="100" mass="10770">MAISESAMAGQTDQALSIANTLTQHALDSVIDLKRQIAAMARVLGMLREADIDDDAIRTLMEVSHSLLDRRGDDLAAHHLQLAIDAFGRGRAGPEPAPLR</sequence>
<organism evidence="1 2">
    <name type="scientific">Sphingomonas quercus</name>
    <dbReference type="NCBI Taxonomy" id="2842451"/>
    <lineage>
        <taxon>Bacteria</taxon>
        <taxon>Pseudomonadati</taxon>
        <taxon>Pseudomonadota</taxon>
        <taxon>Alphaproteobacteria</taxon>
        <taxon>Sphingomonadales</taxon>
        <taxon>Sphingomonadaceae</taxon>
        <taxon>Sphingomonas</taxon>
    </lineage>
</organism>
<evidence type="ECO:0008006" key="3">
    <source>
        <dbReference type="Google" id="ProtNLM"/>
    </source>
</evidence>
<dbReference type="EMBL" id="JAHKRT010000010">
    <property type="protein sequence ID" value="MBU3079426.1"/>
    <property type="molecule type" value="Genomic_DNA"/>
</dbReference>